<comment type="caution">
    <text evidence="2">The sequence shown here is derived from an EMBL/GenBank/DDBJ whole genome shotgun (WGS) entry which is preliminary data.</text>
</comment>
<feature type="region of interest" description="Disordered" evidence="1">
    <location>
        <begin position="67"/>
        <end position="87"/>
    </location>
</feature>
<keyword evidence="3" id="KW-1185">Reference proteome</keyword>
<name>A0A8J2W7Q8_9NEOP</name>
<evidence type="ECO:0000313" key="3">
    <source>
        <dbReference type="Proteomes" id="UP000789524"/>
    </source>
</evidence>
<evidence type="ECO:0000313" key="2">
    <source>
        <dbReference type="EMBL" id="CAG9576104.1"/>
    </source>
</evidence>
<gene>
    <name evidence="2" type="ORF">DCHRY22_LOCUS11862</name>
</gene>
<dbReference type="EMBL" id="CAKASE010000074">
    <property type="protein sequence ID" value="CAG9576104.1"/>
    <property type="molecule type" value="Genomic_DNA"/>
</dbReference>
<evidence type="ECO:0000256" key="1">
    <source>
        <dbReference type="SAM" id="MobiDB-lite"/>
    </source>
</evidence>
<accession>A0A8J2W7Q8</accession>
<reference evidence="2" key="1">
    <citation type="submission" date="2021-09" db="EMBL/GenBank/DDBJ databases">
        <authorList>
            <person name="Martin H S."/>
        </authorList>
    </citation>
    <scope>NUCLEOTIDE SEQUENCE</scope>
</reference>
<dbReference type="AlphaFoldDB" id="A0A8J2W7Q8"/>
<sequence length="182" mass="19715">MYMSEHNTRITSQGATVARARTTTCLSVVRAACTASFAGLARGGVGGAGGEARPSFAAHRLLLVQQRRRGSGRHSSSPTTHHSHNKQLHLNIRLHTTQLRDVIHSVQVLNMPYRTSFVQVELCVHNNYIRQATVERGDVAEEHGALPRGNYLAVAGSGGRREDHLLSGLACRPPLTPILNAS</sequence>
<dbReference type="Proteomes" id="UP000789524">
    <property type="component" value="Unassembled WGS sequence"/>
</dbReference>
<organism evidence="2 3">
    <name type="scientific">Danaus chrysippus</name>
    <name type="common">African queen</name>
    <dbReference type="NCBI Taxonomy" id="151541"/>
    <lineage>
        <taxon>Eukaryota</taxon>
        <taxon>Metazoa</taxon>
        <taxon>Ecdysozoa</taxon>
        <taxon>Arthropoda</taxon>
        <taxon>Hexapoda</taxon>
        <taxon>Insecta</taxon>
        <taxon>Pterygota</taxon>
        <taxon>Neoptera</taxon>
        <taxon>Endopterygota</taxon>
        <taxon>Lepidoptera</taxon>
        <taxon>Glossata</taxon>
        <taxon>Ditrysia</taxon>
        <taxon>Papilionoidea</taxon>
        <taxon>Nymphalidae</taxon>
        <taxon>Danainae</taxon>
        <taxon>Danaini</taxon>
        <taxon>Danaina</taxon>
        <taxon>Danaus</taxon>
        <taxon>Anosia</taxon>
    </lineage>
</organism>
<proteinExistence type="predicted"/>
<protein>
    <submittedName>
        <fullName evidence="2">(African queen) hypothetical protein</fullName>
    </submittedName>
</protein>